<feature type="region of interest" description="Disordered" evidence="1">
    <location>
        <begin position="1"/>
        <end position="36"/>
    </location>
</feature>
<dbReference type="EMBL" id="KN832871">
    <property type="protein sequence ID" value="KIN05657.1"/>
    <property type="molecule type" value="Genomic_DNA"/>
</dbReference>
<keyword evidence="3" id="KW-1185">Reference proteome</keyword>
<accession>A0A0C3HTU9</accession>
<sequence length="106" mass="11955">MSRPAPKANIRNVSEDHWPASNNPKNNEATREREREKKVCMSHSQLAFWKARWHSDGGMNPPSLFQSFHASHAAVRRLTVGANHPGWGPALGQSCHESAQSLLWLY</sequence>
<dbReference type="Proteomes" id="UP000054321">
    <property type="component" value="Unassembled WGS sequence"/>
</dbReference>
<proteinExistence type="predicted"/>
<evidence type="ECO:0000313" key="2">
    <source>
        <dbReference type="EMBL" id="KIN05657.1"/>
    </source>
</evidence>
<evidence type="ECO:0000313" key="3">
    <source>
        <dbReference type="Proteomes" id="UP000054321"/>
    </source>
</evidence>
<name>A0A0C3HTU9_OIDMZ</name>
<dbReference type="HOGENOM" id="CLU_2223991_0_0_1"/>
<reference evidence="2 3" key="1">
    <citation type="submission" date="2014-04" db="EMBL/GenBank/DDBJ databases">
        <authorList>
            <consortium name="DOE Joint Genome Institute"/>
            <person name="Kuo A."/>
            <person name="Martino E."/>
            <person name="Perotto S."/>
            <person name="Kohler A."/>
            <person name="Nagy L.G."/>
            <person name="Floudas D."/>
            <person name="Copeland A."/>
            <person name="Barry K.W."/>
            <person name="Cichocki N."/>
            <person name="Veneault-Fourrey C."/>
            <person name="LaButti K."/>
            <person name="Lindquist E.A."/>
            <person name="Lipzen A."/>
            <person name="Lundell T."/>
            <person name="Morin E."/>
            <person name="Murat C."/>
            <person name="Sun H."/>
            <person name="Tunlid A."/>
            <person name="Henrissat B."/>
            <person name="Grigoriev I.V."/>
            <person name="Hibbett D.S."/>
            <person name="Martin F."/>
            <person name="Nordberg H.P."/>
            <person name="Cantor M.N."/>
            <person name="Hua S.X."/>
        </authorList>
    </citation>
    <scope>NUCLEOTIDE SEQUENCE [LARGE SCALE GENOMIC DNA]</scope>
    <source>
        <strain evidence="2 3">Zn</strain>
    </source>
</reference>
<gene>
    <name evidence="2" type="ORF">OIDMADRAFT_16918</name>
</gene>
<organism evidence="2 3">
    <name type="scientific">Oidiodendron maius (strain Zn)</name>
    <dbReference type="NCBI Taxonomy" id="913774"/>
    <lineage>
        <taxon>Eukaryota</taxon>
        <taxon>Fungi</taxon>
        <taxon>Dikarya</taxon>
        <taxon>Ascomycota</taxon>
        <taxon>Pezizomycotina</taxon>
        <taxon>Leotiomycetes</taxon>
        <taxon>Leotiomycetes incertae sedis</taxon>
        <taxon>Myxotrichaceae</taxon>
        <taxon>Oidiodendron</taxon>
    </lineage>
</organism>
<dbReference type="AlphaFoldDB" id="A0A0C3HTU9"/>
<dbReference type="InParanoid" id="A0A0C3HTU9"/>
<protein>
    <submittedName>
        <fullName evidence="2">Uncharacterized protein</fullName>
    </submittedName>
</protein>
<reference evidence="3" key="2">
    <citation type="submission" date="2015-01" db="EMBL/GenBank/DDBJ databases">
        <title>Evolutionary Origins and Diversification of the Mycorrhizal Mutualists.</title>
        <authorList>
            <consortium name="DOE Joint Genome Institute"/>
            <consortium name="Mycorrhizal Genomics Consortium"/>
            <person name="Kohler A."/>
            <person name="Kuo A."/>
            <person name="Nagy L.G."/>
            <person name="Floudas D."/>
            <person name="Copeland A."/>
            <person name="Barry K.W."/>
            <person name="Cichocki N."/>
            <person name="Veneault-Fourrey C."/>
            <person name="LaButti K."/>
            <person name="Lindquist E.A."/>
            <person name="Lipzen A."/>
            <person name="Lundell T."/>
            <person name="Morin E."/>
            <person name="Murat C."/>
            <person name="Riley R."/>
            <person name="Ohm R."/>
            <person name="Sun H."/>
            <person name="Tunlid A."/>
            <person name="Henrissat B."/>
            <person name="Grigoriev I.V."/>
            <person name="Hibbett D.S."/>
            <person name="Martin F."/>
        </authorList>
    </citation>
    <scope>NUCLEOTIDE SEQUENCE [LARGE SCALE GENOMIC DNA]</scope>
    <source>
        <strain evidence="3">Zn</strain>
    </source>
</reference>
<evidence type="ECO:0000256" key="1">
    <source>
        <dbReference type="SAM" id="MobiDB-lite"/>
    </source>
</evidence>